<reference evidence="1 2" key="2">
    <citation type="journal article" date="2022" name="Mol. Ecol. Resour.">
        <title>The genomes of chicory, endive, great burdock and yacon provide insights into Asteraceae paleo-polyploidization history and plant inulin production.</title>
        <authorList>
            <person name="Fan W."/>
            <person name="Wang S."/>
            <person name="Wang H."/>
            <person name="Wang A."/>
            <person name="Jiang F."/>
            <person name="Liu H."/>
            <person name="Zhao H."/>
            <person name="Xu D."/>
            <person name="Zhang Y."/>
        </authorList>
    </citation>
    <scope>NUCLEOTIDE SEQUENCE [LARGE SCALE GENOMIC DNA]</scope>
    <source>
        <strain evidence="2">cv. Yunnan</strain>
        <tissue evidence="1">Leaves</tissue>
    </source>
</reference>
<name>A0ACB9GNK5_9ASTR</name>
<keyword evidence="2" id="KW-1185">Reference proteome</keyword>
<accession>A0ACB9GNK5</accession>
<sequence length="105" mass="11241">MAVRIAPNPTTKAAATTPIAIPAFLPLLYRRTKIYSVPRRSDGGGSDGGEAVGGEAERTGSGGELSEPSCGSPLLKKRRRNADLRLKRYTFLEINREGGVELNLT</sequence>
<organism evidence="1 2">
    <name type="scientific">Smallanthus sonchifolius</name>
    <dbReference type="NCBI Taxonomy" id="185202"/>
    <lineage>
        <taxon>Eukaryota</taxon>
        <taxon>Viridiplantae</taxon>
        <taxon>Streptophyta</taxon>
        <taxon>Embryophyta</taxon>
        <taxon>Tracheophyta</taxon>
        <taxon>Spermatophyta</taxon>
        <taxon>Magnoliopsida</taxon>
        <taxon>eudicotyledons</taxon>
        <taxon>Gunneridae</taxon>
        <taxon>Pentapetalae</taxon>
        <taxon>asterids</taxon>
        <taxon>campanulids</taxon>
        <taxon>Asterales</taxon>
        <taxon>Asteraceae</taxon>
        <taxon>Asteroideae</taxon>
        <taxon>Heliantheae alliance</taxon>
        <taxon>Millerieae</taxon>
        <taxon>Smallanthus</taxon>
    </lineage>
</organism>
<evidence type="ECO:0000313" key="1">
    <source>
        <dbReference type="EMBL" id="KAI3784967.1"/>
    </source>
</evidence>
<proteinExistence type="predicted"/>
<reference evidence="2" key="1">
    <citation type="journal article" date="2022" name="Mol. Ecol. Resour.">
        <title>The genomes of chicory, endive, great burdock and yacon provide insights into Asteraceae palaeo-polyploidization history and plant inulin production.</title>
        <authorList>
            <person name="Fan W."/>
            <person name="Wang S."/>
            <person name="Wang H."/>
            <person name="Wang A."/>
            <person name="Jiang F."/>
            <person name="Liu H."/>
            <person name="Zhao H."/>
            <person name="Xu D."/>
            <person name="Zhang Y."/>
        </authorList>
    </citation>
    <scope>NUCLEOTIDE SEQUENCE [LARGE SCALE GENOMIC DNA]</scope>
    <source>
        <strain evidence="2">cv. Yunnan</strain>
    </source>
</reference>
<gene>
    <name evidence="1" type="ORF">L1987_44075</name>
</gene>
<dbReference type="Proteomes" id="UP001056120">
    <property type="component" value="Linkage Group LG14"/>
</dbReference>
<dbReference type="EMBL" id="CM042031">
    <property type="protein sequence ID" value="KAI3784967.1"/>
    <property type="molecule type" value="Genomic_DNA"/>
</dbReference>
<comment type="caution">
    <text evidence="1">The sequence shown here is derived from an EMBL/GenBank/DDBJ whole genome shotgun (WGS) entry which is preliminary data.</text>
</comment>
<evidence type="ECO:0000313" key="2">
    <source>
        <dbReference type="Proteomes" id="UP001056120"/>
    </source>
</evidence>
<protein>
    <submittedName>
        <fullName evidence="1">Uncharacterized protein</fullName>
    </submittedName>
</protein>